<feature type="transmembrane region" description="Helical" evidence="9">
    <location>
        <begin position="262"/>
        <end position="285"/>
    </location>
</feature>
<evidence type="ECO:0000256" key="8">
    <source>
        <dbReference type="ARBA" id="ARBA00037998"/>
    </source>
</evidence>
<dbReference type="GO" id="GO:0005886">
    <property type="term" value="C:plasma membrane"/>
    <property type="evidence" value="ECO:0007669"/>
    <property type="project" value="UniProtKB-SubCell"/>
</dbReference>
<dbReference type="EMBL" id="DQVM01000040">
    <property type="protein sequence ID" value="HIQ29369.1"/>
    <property type="molecule type" value="Genomic_DNA"/>
</dbReference>
<feature type="transmembrane region" description="Helical" evidence="9">
    <location>
        <begin position="233"/>
        <end position="255"/>
    </location>
</feature>
<organism evidence="10 11">
    <name type="scientific">Caldiarchaeum subterraneum</name>
    <dbReference type="NCBI Taxonomy" id="311458"/>
    <lineage>
        <taxon>Archaea</taxon>
        <taxon>Nitrososphaerota</taxon>
        <taxon>Candidatus Caldarchaeales</taxon>
        <taxon>Candidatus Caldarchaeaceae</taxon>
        <taxon>Candidatus Caldarchaeum</taxon>
    </lineage>
</organism>
<evidence type="ECO:0000256" key="9">
    <source>
        <dbReference type="SAM" id="Phobius"/>
    </source>
</evidence>
<keyword evidence="5" id="KW-0029">Amino-acid transport</keyword>
<evidence type="ECO:0000256" key="1">
    <source>
        <dbReference type="ARBA" id="ARBA00004651"/>
    </source>
</evidence>
<feature type="transmembrane region" description="Helical" evidence="9">
    <location>
        <begin position="149"/>
        <end position="167"/>
    </location>
</feature>
<feature type="transmembrane region" description="Helical" evidence="9">
    <location>
        <begin position="12"/>
        <end position="36"/>
    </location>
</feature>
<comment type="similarity">
    <text evidence="8">Belongs to the binding-protein-dependent transport system permease family. LivHM subfamily.</text>
</comment>
<feature type="transmembrane region" description="Helical" evidence="9">
    <location>
        <begin position="198"/>
        <end position="221"/>
    </location>
</feature>
<feature type="transmembrane region" description="Helical" evidence="9">
    <location>
        <begin position="67"/>
        <end position="89"/>
    </location>
</feature>
<proteinExistence type="inferred from homology"/>
<dbReference type="PANTHER" id="PTHR11795">
    <property type="entry name" value="BRANCHED-CHAIN AMINO ACID TRANSPORT SYSTEM PERMEASE PROTEIN LIVH"/>
    <property type="match status" value="1"/>
</dbReference>
<reference evidence="10" key="1">
    <citation type="journal article" date="2020" name="ISME J.">
        <title>Gammaproteobacteria mediating utilization of methyl-, sulfur- and petroleum organic compounds in deep ocean hydrothermal plumes.</title>
        <authorList>
            <person name="Zhou Z."/>
            <person name="Liu Y."/>
            <person name="Pan J."/>
            <person name="Cron B.R."/>
            <person name="Toner B.M."/>
            <person name="Anantharaman K."/>
            <person name="Breier J.A."/>
            <person name="Dick G.J."/>
            <person name="Li M."/>
        </authorList>
    </citation>
    <scope>NUCLEOTIDE SEQUENCE</scope>
    <source>
        <strain evidence="10">SZUA-1515</strain>
    </source>
</reference>
<dbReference type="GO" id="GO:0022857">
    <property type="term" value="F:transmembrane transporter activity"/>
    <property type="evidence" value="ECO:0007669"/>
    <property type="project" value="InterPro"/>
</dbReference>
<comment type="caution">
    <text evidence="10">The sequence shown here is derived from an EMBL/GenBank/DDBJ whole genome shotgun (WGS) entry which is preliminary data.</text>
</comment>
<dbReference type="Proteomes" id="UP000608579">
    <property type="component" value="Unassembled WGS sequence"/>
</dbReference>
<keyword evidence="4 9" id="KW-0812">Transmembrane</keyword>
<keyword evidence="3" id="KW-1003">Cell membrane</keyword>
<dbReference type="Pfam" id="PF02653">
    <property type="entry name" value="BPD_transp_2"/>
    <property type="match status" value="1"/>
</dbReference>
<evidence type="ECO:0000256" key="3">
    <source>
        <dbReference type="ARBA" id="ARBA00022475"/>
    </source>
</evidence>
<name>A0A833E9M8_CALS0</name>
<dbReference type="GO" id="GO:0006865">
    <property type="term" value="P:amino acid transport"/>
    <property type="evidence" value="ECO:0007669"/>
    <property type="project" value="UniProtKB-KW"/>
</dbReference>
<dbReference type="InterPro" id="IPR001851">
    <property type="entry name" value="ABC_transp_permease"/>
</dbReference>
<evidence type="ECO:0000313" key="11">
    <source>
        <dbReference type="Proteomes" id="UP000608579"/>
    </source>
</evidence>
<protein>
    <submittedName>
        <fullName evidence="10">Branched-chain amino acid ABC transporter permease</fullName>
    </submittedName>
</protein>
<accession>A0A833E9M8</accession>
<evidence type="ECO:0000256" key="5">
    <source>
        <dbReference type="ARBA" id="ARBA00022970"/>
    </source>
</evidence>
<comment type="subcellular location">
    <subcellularLocation>
        <location evidence="1">Cell membrane</location>
        <topology evidence="1">Multi-pass membrane protein</topology>
    </subcellularLocation>
</comment>
<feature type="transmembrane region" description="Helical" evidence="9">
    <location>
        <begin position="101"/>
        <end position="123"/>
    </location>
</feature>
<gene>
    <name evidence="10" type="ORF">EYH45_02265</name>
</gene>
<evidence type="ECO:0000256" key="2">
    <source>
        <dbReference type="ARBA" id="ARBA00022448"/>
    </source>
</evidence>
<evidence type="ECO:0000256" key="6">
    <source>
        <dbReference type="ARBA" id="ARBA00022989"/>
    </source>
</evidence>
<evidence type="ECO:0000256" key="7">
    <source>
        <dbReference type="ARBA" id="ARBA00023136"/>
    </source>
</evidence>
<keyword evidence="6 9" id="KW-1133">Transmembrane helix</keyword>
<keyword evidence="7 9" id="KW-0472">Membrane</keyword>
<feature type="transmembrane region" description="Helical" evidence="9">
    <location>
        <begin position="43"/>
        <end position="61"/>
    </location>
</feature>
<evidence type="ECO:0000313" key="10">
    <source>
        <dbReference type="EMBL" id="HIQ29369.1"/>
    </source>
</evidence>
<dbReference type="AlphaFoldDB" id="A0A833E9M8"/>
<dbReference type="InterPro" id="IPR052157">
    <property type="entry name" value="BCAA_transport_permease"/>
</dbReference>
<sequence length="295" mass="31607">MVEIPVYLLAQVFLWGLINGSIYVLLAAGLAIIFGVMKVINFAHGELMIIGAYLTFFASLYTGLNPYIAMLISVAGVAGVGVIVQRFGFGKIRGAAKINEIFLSIALILIFQNLMGTLIIPYFKDPVLIKSPLAGKVLRLGIINIRYDFITMIAITWSVMALLFFFLKKTDTGRSMRAVSQNRVAAQLMGVNVDRIDIISFAMGSTLAAVAGSLLGLITPFDPYTGTLPAIKAFAIIILGGLGSVLGAVVGGLIYGIAEGFAVFFLGGAWRDTVAFAILILVLLFRPEGLFREGA</sequence>
<evidence type="ECO:0000256" key="4">
    <source>
        <dbReference type="ARBA" id="ARBA00022692"/>
    </source>
</evidence>
<dbReference type="PANTHER" id="PTHR11795:SF445">
    <property type="entry name" value="AMINO ACID ABC TRANSPORTER PERMEASE PROTEIN"/>
    <property type="match status" value="1"/>
</dbReference>
<dbReference type="CDD" id="cd06582">
    <property type="entry name" value="TM_PBP1_LivH_like"/>
    <property type="match status" value="1"/>
</dbReference>
<keyword evidence="2" id="KW-0813">Transport</keyword>